<feature type="compositionally biased region" description="Low complexity" evidence="1">
    <location>
        <begin position="18"/>
        <end position="33"/>
    </location>
</feature>
<evidence type="ECO:0000313" key="3">
    <source>
        <dbReference type="Proteomes" id="UP000245946"/>
    </source>
</evidence>
<accession>A0A316ZEG7</accession>
<feature type="compositionally biased region" description="Basic and acidic residues" evidence="1">
    <location>
        <begin position="274"/>
        <end position="293"/>
    </location>
</feature>
<name>A0A316ZEG7_9BASI</name>
<dbReference type="GeneID" id="37266966"/>
<dbReference type="EMBL" id="KZ819286">
    <property type="protein sequence ID" value="PWN99911.1"/>
    <property type="molecule type" value="Genomic_DNA"/>
</dbReference>
<gene>
    <name evidence="2" type="ORF">FA09DRAFT_198466</name>
</gene>
<feature type="region of interest" description="Disordered" evidence="1">
    <location>
        <begin position="1"/>
        <end position="115"/>
    </location>
</feature>
<protein>
    <submittedName>
        <fullName evidence="2">Uncharacterized protein</fullName>
    </submittedName>
</protein>
<dbReference type="Proteomes" id="UP000245946">
    <property type="component" value="Unassembled WGS sequence"/>
</dbReference>
<feature type="compositionally biased region" description="Polar residues" evidence="1">
    <location>
        <begin position="316"/>
        <end position="325"/>
    </location>
</feature>
<dbReference type="RefSeq" id="XP_025600190.1">
    <property type="nucleotide sequence ID" value="XM_025739420.1"/>
</dbReference>
<evidence type="ECO:0000256" key="1">
    <source>
        <dbReference type="SAM" id="MobiDB-lite"/>
    </source>
</evidence>
<feature type="region of interest" description="Disordered" evidence="1">
    <location>
        <begin position="268"/>
        <end position="325"/>
    </location>
</feature>
<reference evidence="2 3" key="1">
    <citation type="journal article" date="2018" name="Mol. Biol. Evol.">
        <title>Broad Genomic Sampling Reveals a Smut Pathogenic Ancestry of the Fungal Clade Ustilaginomycotina.</title>
        <authorList>
            <person name="Kijpornyongpan T."/>
            <person name="Mondo S.J."/>
            <person name="Barry K."/>
            <person name="Sandor L."/>
            <person name="Lee J."/>
            <person name="Lipzen A."/>
            <person name="Pangilinan J."/>
            <person name="LaButti K."/>
            <person name="Hainaut M."/>
            <person name="Henrissat B."/>
            <person name="Grigoriev I.V."/>
            <person name="Spatafora J.W."/>
            <person name="Aime M.C."/>
        </authorList>
    </citation>
    <scope>NUCLEOTIDE SEQUENCE [LARGE SCALE GENOMIC DNA]</scope>
    <source>
        <strain evidence="2 3">MCA 4186</strain>
    </source>
</reference>
<keyword evidence="3" id="KW-1185">Reference proteome</keyword>
<proteinExistence type="predicted"/>
<sequence length="515" mass="54886">MNDTQPLMPATPHTPGSPADALAAQQQEQLQPESSRVGAKRQLRRASAPSSAHGRKQQEKRKRAASSTWPEGRQRESACSAPAASRAYVEAGKQARPRSTFSASHGPSVEKGETAAAAAPNVDLCSALPADRAAISIADQPTPCQGASVDGGIPSTQTVDPRQLFLADSDAGPSAGAASSGAFEESTWPDLFGPDGRLKRPPNRYVLWQRSLSAAQRKELSDQVRADPDSTSHKHMVKAWNDLAPDKRQRIDAQYDALARRFRDTVSSLTASGQEHRLPKAPVRNKEATRKDSSGPSGTPKKKTSRDTASVAPSPRQLSASLDSAGLCTSPQDCGMAEQSVASSSGAGGDGQEATGAVRDSRIARLSVFDSELVRHGPLVKRTSWELPAWVHGPSRVPDAERPPSPRARFDNAAPLHATHLVSSAVTRHRASSLRFSLPDEEHSGGASSLLSEQAIFAPPHELPQQQLQQQESPDEWLMREAADLSAASDMPAADVAVEPLESECVCTDPPARRS</sequence>
<dbReference type="AlphaFoldDB" id="A0A316ZEG7"/>
<organism evidence="2 3">
    <name type="scientific">Tilletiopsis washingtonensis</name>
    <dbReference type="NCBI Taxonomy" id="58919"/>
    <lineage>
        <taxon>Eukaryota</taxon>
        <taxon>Fungi</taxon>
        <taxon>Dikarya</taxon>
        <taxon>Basidiomycota</taxon>
        <taxon>Ustilaginomycotina</taxon>
        <taxon>Exobasidiomycetes</taxon>
        <taxon>Entylomatales</taxon>
        <taxon>Entylomatales incertae sedis</taxon>
        <taxon>Tilletiopsis</taxon>
    </lineage>
</organism>
<evidence type="ECO:0000313" key="2">
    <source>
        <dbReference type="EMBL" id="PWN99911.1"/>
    </source>
</evidence>
<feature type="compositionally biased region" description="Basic residues" evidence="1">
    <location>
        <begin position="53"/>
        <end position="64"/>
    </location>
</feature>